<dbReference type="EMBL" id="KV454406">
    <property type="protein sequence ID" value="ODQ67718.1"/>
    <property type="molecule type" value="Genomic_DNA"/>
</dbReference>
<dbReference type="AlphaFoldDB" id="A0A1E3PR05"/>
<evidence type="ECO:0000313" key="3">
    <source>
        <dbReference type="Proteomes" id="UP000095009"/>
    </source>
</evidence>
<sequence>MSDNNAHSEPKGDSKYSATVMPSQEGKQASNYGLPGIQIPTDKTVLESVFTQVRNVDPKSLNEDKDAKETKKD</sequence>
<feature type="compositionally biased region" description="Polar residues" evidence="1">
    <location>
        <begin position="16"/>
        <end position="31"/>
    </location>
</feature>
<accession>A0A1E3PR05</accession>
<gene>
    <name evidence="2" type="ORF">NADFUDRAFT_80892</name>
</gene>
<protein>
    <submittedName>
        <fullName evidence="2">Uncharacterized protein</fullName>
    </submittedName>
</protein>
<feature type="region of interest" description="Disordered" evidence="1">
    <location>
        <begin position="53"/>
        <end position="73"/>
    </location>
</feature>
<feature type="region of interest" description="Disordered" evidence="1">
    <location>
        <begin position="1"/>
        <end position="38"/>
    </location>
</feature>
<evidence type="ECO:0000256" key="1">
    <source>
        <dbReference type="SAM" id="MobiDB-lite"/>
    </source>
</evidence>
<organism evidence="2 3">
    <name type="scientific">Nadsonia fulvescens var. elongata DSM 6958</name>
    <dbReference type="NCBI Taxonomy" id="857566"/>
    <lineage>
        <taxon>Eukaryota</taxon>
        <taxon>Fungi</taxon>
        <taxon>Dikarya</taxon>
        <taxon>Ascomycota</taxon>
        <taxon>Saccharomycotina</taxon>
        <taxon>Dipodascomycetes</taxon>
        <taxon>Dipodascales</taxon>
        <taxon>Dipodascales incertae sedis</taxon>
        <taxon>Nadsonia</taxon>
    </lineage>
</organism>
<dbReference type="OrthoDB" id="5976022at2759"/>
<dbReference type="Proteomes" id="UP000095009">
    <property type="component" value="Unassembled WGS sequence"/>
</dbReference>
<name>A0A1E3PR05_9ASCO</name>
<evidence type="ECO:0000313" key="2">
    <source>
        <dbReference type="EMBL" id="ODQ67718.1"/>
    </source>
</evidence>
<feature type="compositionally biased region" description="Basic and acidic residues" evidence="1">
    <location>
        <begin position="1"/>
        <end position="14"/>
    </location>
</feature>
<keyword evidence="3" id="KW-1185">Reference proteome</keyword>
<feature type="compositionally biased region" description="Basic and acidic residues" evidence="1">
    <location>
        <begin position="56"/>
        <end position="73"/>
    </location>
</feature>
<proteinExistence type="predicted"/>
<reference evidence="2 3" key="1">
    <citation type="journal article" date="2016" name="Proc. Natl. Acad. Sci. U.S.A.">
        <title>Comparative genomics of biotechnologically important yeasts.</title>
        <authorList>
            <person name="Riley R."/>
            <person name="Haridas S."/>
            <person name="Wolfe K.H."/>
            <person name="Lopes M.R."/>
            <person name="Hittinger C.T."/>
            <person name="Goeker M."/>
            <person name="Salamov A.A."/>
            <person name="Wisecaver J.H."/>
            <person name="Long T.M."/>
            <person name="Calvey C.H."/>
            <person name="Aerts A.L."/>
            <person name="Barry K.W."/>
            <person name="Choi C."/>
            <person name="Clum A."/>
            <person name="Coughlan A.Y."/>
            <person name="Deshpande S."/>
            <person name="Douglass A.P."/>
            <person name="Hanson S.J."/>
            <person name="Klenk H.-P."/>
            <person name="LaButti K.M."/>
            <person name="Lapidus A."/>
            <person name="Lindquist E.A."/>
            <person name="Lipzen A.M."/>
            <person name="Meier-Kolthoff J.P."/>
            <person name="Ohm R.A."/>
            <person name="Otillar R.P."/>
            <person name="Pangilinan J.L."/>
            <person name="Peng Y."/>
            <person name="Rokas A."/>
            <person name="Rosa C.A."/>
            <person name="Scheuner C."/>
            <person name="Sibirny A.A."/>
            <person name="Slot J.C."/>
            <person name="Stielow J.B."/>
            <person name="Sun H."/>
            <person name="Kurtzman C.P."/>
            <person name="Blackwell M."/>
            <person name="Grigoriev I.V."/>
            <person name="Jeffries T.W."/>
        </authorList>
    </citation>
    <scope>NUCLEOTIDE SEQUENCE [LARGE SCALE GENOMIC DNA]</scope>
    <source>
        <strain evidence="2 3">DSM 6958</strain>
    </source>
</reference>